<evidence type="ECO:0000259" key="8">
    <source>
        <dbReference type="PROSITE" id="PS52035"/>
    </source>
</evidence>
<dbReference type="SUPFAM" id="SSF52317">
    <property type="entry name" value="Class I glutamine amidotransferase-like"/>
    <property type="match status" value="1"/>
</dbReference>
<gene>
    <name evidence="9" type="ORF">A3860_29385</name>
</gene>
<evidence type="ECO:0000313" key="10">
    <source>
        <dbReference type="Proteomes" id="UP000192796"/>
    </source>
</evidence>
<comment type="similarity">
    <text evidence="2 7">Belongs to the peptidase M14 family.</text>
</comment>
<dbReference type="GO" id="GO:0006508">
    <property type="term" value="P:proteolysis"/>
    <property type="evidence" value="ECO:0007669"/>
    <property type="project" value="UniProtKB-KW"/>
</dbReference>
<dbReference type="GO" id="GO:0004181">
    <property type="term" value="F:metallocarboxypeptidase activity"/>
    <property type="evidence" value="ECO:0007669"/>
    <property type="project" value="InterPro"/>
</dbReference>
<organism evidence="9 10">
    <name type="scientific">Niastella vici</name>
    <dbReference type="NCBI Taxonomy" id="1703345"/>
    <lineage>
        <taxon>Bacteria</taxon>
        <taxon>Pseudomonadati</taxon>
        <taxon>Bacteroidota</taxon>
        <taxon>Chitinophagia</taxon>
        <taxon>Chitinophagales</taxon>
        <taxon>Chitinophagaceae</taxon>
        <taxon>Niastella</taxon>
    </lineage>
</organism>
<dbReference type="RefSeq" id="WP_081149617.1">
    <property type="nucleotide sequence ID" value="NZ_LVYD01000052.1"/>
</dbReference>
<evidence type="ECO:0000256" key="6">
    <source>
        <dbReference type="ARBA" id="ARBA00023049"/>
    </source>
</evidence>
<accession>A0A1V9FUT4</accession>
<comment type="caution">
    <text evidence="9">The sequence shown here is derived from an EMBL/GenBank/DDBJ whole genome shotgun (WGS) entry which is preliminary data.</text>
</comment>
<evidence type="ECO:0000256" key="1">
    <source>
        <dbReference type="ARBA" id="ARBA00001947"/>
    </source>
</evidence>
<feature type="domain" description="Peptidase M14" evidence="8">
    <location>
        <begin position="57"/>
        <end position="361"/>
    </location>
</feature>
<dbReference type="PANTHER" id="PTHR11705">
    <property type="entry name" value="PROTEASE FAMILY M14 CARBOXYPEPTIDASE A,B"/>
    <property type="match status" value="1"/>
</dbReference>
<keyword evidence="5" id="KW-0862">Zinc</keyword>
<evidence type="ECO:0000256" key="7">
    <source>
        <dbReference type="PROSITE-ProRule" id="PRU01379"/>
    </source>
</evidence>
<dbReference type="Gene3D" id="3.40.630.10">
    <property type="entry name" value="Zn peptidases"/>
    <property type="match status" value="1"/>
</dbReference>
<dbReference type="CDD" id="cd06238">
    <property type="entry name" value="M14-like"/>
    <property type="match status" value="1"/>
</dbReference>
<dbReference type="AlphaFoldDB" id="A0A1V9FUT4"/>
<dbReference type="PANTHER" id="PTHR11705:SF143">
    <property type="entry name" value="SLL0236 PROTEIN"/>
    <property type="match status" value="1"/>
</dbReference>
<dbReference type="Pfam" id="PF00246">
    <property type="entry name" value="Peptidase_M14"/>
    <property type="match status" value="1"/>
</dbReference>
<evidence type="ECO:0000256" key="2">
    <source>
        <dbReference type="ARBA" id="ARBA00005988"/>
    </source>
</evidence>
<dbReference type="SMART" id="SM00631">
    <property type="entry name" value="Zn_pept"/>
    <property type="match status" value="1"/>
</dbReference>
<dbReference type="STRING" id="1703345.A3860_29385"/>
<evidence type="ECO:0000256" key="4">
    <source>
        <dbReference type="ARBA" id="ARBA00022801"/>
    </source>
</evidence>
<evidence type="ECO:0000313" key="9">
    <source>
        <dbReference type="EMBL" id="OQP62068.1"/>
    </source>
</evidence>
<evidence type="ECO:0000256" key="3">
    <source>
        <dbReference type="ARBA" id="ARBA00022670"/>
    </source>
</evidence>
<protein>
    <submittedName>
        <fullName evidence="9">Zinc carboxypeptidase</fullName>
    </submittedName>
</protein>
<evidence type="ECO:0000256" key="5">
    <source>
        <dbReference type="ARBA" id="ARBA00022833"/>
    </source>
</evidence>
<dbReference type="GO" id="GO:0008270">
    <property type="term" value="F:zinc ion binding"/>
    <property type="evidence" value="ECO:0007669"/>
    <property type="project" value="InterPro"/>
</dbReference>
<dbReference type="InterPro" id="IPR000834">
    <property type="entry name" value="Peptidase_M14"/>
</dbReference>
<keyword evidence="6" id="KW-0482">Metalloprotease</keyword>
<dbReference type="PROSITE" id="PS52035">
    <property type="entry name" value="PEPTIDASE_M14"/>
    <property type="match status" value="1"/>
</dbReference>
<dbReference type="GO" id="GO:0005615">
    <property type="term" value="C:extracellular space"/>
    <property type="evidence" value="ECO:0007669"/>
    <property type="project" value="TreeGrafter"/>
</dbReference>
<name>A0A1V9FUT4_9BACT</name>
<reference evidence="9 10" key="1">
    <citation type="submission" date="2016-03" db="EMBL/GenBank/DDBJ databases">
        <title>Niastella vici sp. nov., isolated from farmland soil.</title>
        <authorList>
            <person name="Chen L."/>
            <person name="Wang D."/>
            <person name="Yang S."/>
            <person name="Wang G."/>
        </authorList>
    </citation>
    <scope>NUCLEOTIDE SEQUENCE [LARGE SCALE GENOMIC DNA]</scope>
    <source>
        <strain evidence="9 10">DJ57</strain>
    </source>
</reference>
<keyword evidence="4" id="KW-0378">Hydrolase</keyword>
<dbReference type="OrthoDB" id="9758209at2"/>
<dbReference type="Proteomes" id="UP000192796">
    <property type="component" value="Unassembled WGS sequence"/>
</dbReference>
<dbReference type="EMBL" id="LVYD01000052">
    <property type="protein sequence ID" value="OQP62068.1"/>
    <property type="molecule type" value="Genomic_DNA"/>
</dbReference>
<keyword evidence="3" id="KW-0645">Protease</keyword>
<keyword evidence="9" id="KW-0121">Carboxypeptidase</keyword>
<sequence>MRRPDFNNRAWAIVPLFLFIFFPSTAQDLSYYLPDSVTYNPAIPKPKEIIYHEPGEWHVTHDRLVNYMQAIAKAAPDRVKLELMGFSYESRPQVLLIITSPKNLQRLEEIREQHIQLSDPRRSAGLDIEHMPIVVYIGHSIHGNESSGANAALVSAYYLAAAQGKQIDELLENTVILFDPSFNPDGLQRFSTWVNQHKSKNLVTDPDSREFNEVWPGGRFNHYWFDLNRDWLPLVHVESRNRLQWFHKWKPNILTDHHEQSSNATFFFQPGVPSRVNPLTPAGNQELTGKLAAYHSAFLDRIGSLYFTRENYDDFYYGKGSTYPDINGAIGILFEQASSRGHAQQTENGILRFPFTIKNQFTTTLSTLEGAKVLRKEFLAYQRDFYKNALVEAAVAPVKGYVFGSVRDKNKTALFVDLLRRQQIDVYELNTALQAEGFSFEKGNAFVVPANQTQYKVIRAIFDKTLNYKDSLFYDITAWTLPLAFGLPYAELNATRFNTALMGAKIDKAVLPTGTVSGGKSQYAYLFEWDEYYAPRALYALQQAGVLTRAATNTFDIPTHDGDRTFNYGTICIPVKLQQMDADKLYQQMQQVAAQNGITIYAINTANAISGSDLGSPKMRPLVQPAIAMLTGTGVNPTDAGEIWFMLDQQFNMPSTHLEVPVFNRADLSKYNTLIMVSGSYNNLDKEKLRNWIQAGGTFIVTEEAVQWAAQNGFTNITFKKAKEDTSKQIAYSERDYRTGAQRMNGAIFRAITDLSHPLAYGYNYPYVDLFKANTVYPERNKNPYSNPFVYGDKPLQSGFVTKENYDAIKNSAAVLVNTLGNGRVISIADNPNFRAFWLGGTKLFMNAIFFGRLIELGSGKNEK</sequence>
<comment type="caution">
    <text evidence="7">Lacks conserved residue(s) required for the propagation of feature annotation.</text>
</comment>
<keyword evidence="10" id="KW-1185">Reference proteome</keyword>
<dbReference type="SUPFAM" id="SSF53187">
    <property type="entry name" value="Zn-dependent exopeptidases"/>
    <property type="match status" value="1"/>
</dbReference>
<comment type="cofactor">
    <cofactor evidence="1">
        <name>Zn(2+)</name>
        <dbReference type="ChEBI" id="CHEBI:29105"/>
    </cofactor>
</comment>
<dbReference type="InterPro" id="IPR029062">
    <property type="entry name" value="Class_I_gatase-like"/>
</dbReference>
<proteinExistence type="inferred from homology"/>